<dbReference type="InterPro" id="IPR001952">
    <property type="entry name" value="Alkaline_phosphatase"/>
</dbReference>
<dbReference type="SMART" id="SM00098">
    <property type="entry name" value="alkPPc"/>
    <property type="match status" value="1"/>
</dbReference>
<dbReference type="EMBL" id="JAATNW010000005">
    <property type="protein sequence ID" value="NMH60549.1"/>
    <property type="molecule type" value="Genomic_DNA"/>
</dbReference>
<evidence type="ECO:0000313" key="3">
    <source>
        <dbReference type="EMBL" id="NMH60549.1"/>
    </source>
</evidence>
<reference evidence="3 4" key="1">
    <citation type="submission" date="2020-03" db="EMBL/GenBank/DDBJ databases">
        <title>Alteromonas ponticola sp. nov., isolated from seawater.</title>
        <authorList>
            <person name="Yoon J.-H."/>
            <person name="Kim Y.-O."/>
        </authorList>
    </citation>
    <scope>NUCLEOTIDE SEQUENCE [LARGE SCALE GENOMIC DNA]</scope>
    <source>
        <strain evidence="3 4">MYP5</strain>
    </source>
</reference>
<dbReference type="PANTHER" id="PTHR11596:SF5">
    <property type="entry name" value="ALKALINE PHOSPHATASE"/>
    <property type="match status" value="1"/>
</dbReference>
<dbReference type="SUPFAM" id="SSF53649">
    <property type="entry name" value="Alkaline phosphatase-like"/>
    <property type="match status" value="1"/>
</dbReference>
<feature type="signal peptide" evidence="2">
    <location>
        <begin position="1"/>
        <end position="23"/>
    </location>
</feature>
<proteinExistence type="predicted"/>
<evidence type="ECO:0000256" key="2">
    <source>
        <dbReference type="SAM" id="SignalP"/>
    </source>
</evidence>
<dbReference type="Pfam" id="PF00245">
    <property type="entry name" value="Alk_phosphatase"/>
    <property type="match status" value="1"/>
</dbReference>
<dbReference type="Proteomes" id="UP000709336">
    <property type="component" value="Unassembled WGS sequence"/>
</dbReference>
<organism evidence="3 4">
    <name type="scientific">Alteromonas ponticola</name>
    <dbReference type="NCBI Taxonomy" id="2720613"/>
    <lineage>
        <taxon>Bacteria</taxon>
        <taxon>Pseudomonadati</taxon>
        <taxon>Pseudomonadota</taxon>
        <taxon>Gammaproteobacteria</taxon>
        <taxon>Alteromonadales</taxon>
        <taxon>Alteromonadaceae</taxon>
        <taxon>Alteromonas/Salinimonas group</taxon>
        <taxon>Alteromonas</taxon>
    </lineage>
</organism>
<gene>
    <name evidence="3" type="ORF">HCJ96_10995</name>
</gene>
<dbReference type="Gene3D" id="3.40.720.10">
    <property type="entry name" value="Alkaline Phosphatase, subunit A"/>
    <property type="match status" value="1"/>
</dbReference>
<keyword evidence="4" id="KW-1185">Reference proteome</keyword>
<name>A0ABX1R379_9ALTE</name>
<keyword evidence="2" id="KW-0732">Signal</keyword>
<evidence type="ECO:0000256" key="1">
    <source>
        <dbReference type="ARBA" id="ARBA00022553"/>
    </source>
</evidence>
<keyword evidence="1" id="KW-0597">Phosphoprotein</keyword>
<dbReference type="InterPro" id="IPR017850">
    <property type="entry name" value="Alkaline_phosphatase_core_sf"/>
</dbReference>
<protein>
    <submittedName>
        <fullName evidence="3">Alkaline phosphatase</fullName>
    </submittedName>
</protein>
<dbReference type="CDD" id="cd16012">
    <property type="entry name" value="ALP"/>
    <property type="match status" value="1"/>
</dbReference>
<evidence type="ECO:0000313" key="4">
    <source>
        <dbReference type="Proteomes" id="UP000709336"/>
    </source>
</evidence>
<accession>A0ABX1R379</accession>
<sequence length="512" mass="55765">MSMKTNKLRGFFTVIFLLAGLNACNGDGSTGSPAADDKQDPVVTKNIILMITDGASDGTWDIASYWTQGEPLNKTAPYNKLPTRLAMSTFALWQRHSPVSCDKKKVQEDGYVAELAWDTHPANQAPPGDGSAGSSAYFRPFEGYNYLNRNYTDSAAAATAMATGEKTYLGAIGVDYCGQPLTNLVSIAKQKEWATGVVTSVPFNHATPAGFAAHNTLRSNYQQIAHEMLTSGKLDVVMGAGHPHYTNDNQVRNAAAYTYISQADFERLRSGNFVAQNNQKPWLLIEDKNDFEMLAADIASDIANEQPIMGLVQVGSTLQARRACSKSSTVAFTCPFNSNVPTLSTLAKGALNALSRNENGMFVMIEGGAVDWAAHDNNLSALIEEQVDFNQTVATVVEWVERNSNWQETVLIVTSDHGNAFVLGEDSAQIPFAQVTNPGAQNMPSVKFFSNNHTNELVRVYAKGKASSKFEQYLTGTDFNFPENYNHTGASGQFIDNTAIFHLVEGIIMQQQ</sequence>
<feature type="chain" id="PRO_5045657614" evidence="2">
    <location>
        <begin position="24"/>
        <end position="512"/>
    </location>
</feature>
<dbReference type="PANTHER" id="PTHR11596">
    <property type="entry name" value="ALKALINE PHOSPHATASE"/>
    <property type="match status" value="1"/>
</dbReference>
<comment type="caution">
    <text evidence="3">The sequence shown here is derived from an EMBL/GenBank/DDBJ whole genome shotgun (WGS) entry which is preliminary data.</text>
</comment>